<dbReference type="EMBL" id="JBHFFA010000002">
    <property type="protein sequence ID" value="KAL2641786.1"/>
    <property type="molecule type" value="Genomic_DNA"/>
</dbReference>
<protein>
    <submittedName>
        <fullName evidence="1">Uncharacterized protein</fullName>
    </submittedName>
</protein>
<sequence>MGPVLSATSSFPGGLSFCSSLKEQSATRSMQRSFSARVIIAAHVWANLWVSRRLVDGPALLNRVEILSPSGKSAL</sequence>
<gene>
    <name evidence="1" type="ORF">R1flu_009373</name>
</gene>
<proteinExistence type="predicted"/>
<name>A0ABD1Z1X0_9MARC</name>
<comment type="caution">
    <text evidence="1">The sequence shown here is derived from an EMBL/GenBank/DDBJ whole genome shotgun (WGS) entry which is preliminary data.</text>
</comment>
<evidence type="ECO:0000313" key="1">
    <source>
        <dbReference type="EMBL" id="KAL2641786.1"/>
    </source>
</evidence>
<dbReference type="Proteomes" id="UP001605036">
    <property type="component" value="Unassembled WGS sequence"/>
</dbReference>
<dbReference type="AlphaFoldDB" id="A0ABD1Z1X0"/>
<accession>A0ABD1Z1X0</accession>
<organism evidence="1 2">
    <name type="scientific">Riccia fluitans</name>
    <dbReference type="NCBI Taxonomy" id="41844"/>
    <lineage>
        <taxon>Eukaryota</taxon>
        <taxon>Viridiplantae</taxon>
        <taxon>Streptophyta</taxon>
        <taxon>Embryophyta</taxon>
        <taxon>Marchantiophyta</taxon>
        <taxon>Marchantiopsida</taxon>
        <taxon>Marchantiidae</taxon>
        <taxon>Marchantiales</taxon>
        <taxon>Ricciaceae</taxon>
        <taxon>Riccia</taxon>
    </lineage>
</organism>
<evidence type="ECO:0000313" key="2">
    <source>
        <dbReference type="Proteomes" id="UP001605036"/>
    </source>
</evidence>
<reference evidence="1 2" key="1">
    <citation type="submission" date="2024-09" db="EMBL/GenBank/DDBJ databases">
        <title>Chromosome-scale assembly of Riccia fluitans.</title>
        <authorList>
            <person name="Paukszto L."/>
            <person name="Sawicki J."/>
            <person name="Karawczyk K."/>
            <person name="Piernik-Szablinska J."/>
            <person name="Szczecinska M."/>
            <person name="Mazdziarz M."/>
        </authorList>
    </citation>
    <scope>NUCLEOTIDE SEQUENCE [LARGE SCALE GENOMIC DNA]</scope>
    <source>
        <strain evidence="1">Rf_01</strain>
        <tissue evidence="1">Aerial parts of the thallus</tissue>
    </source>
</reference>
<keyword evidence="2" id="KW-1185">Reference proteome</keyword>